<organism evidence="1 2">
    <name type="scientific">Hydrogenophaga atypica</name>
    <dbReference type="NCBI Taxonomy" id="249409"/>
    <lineage>
        <taxon>Bacteria</taxon>
        <taxon>Pseudomonadati</taxon>
        <taxon>Pseudomonadota</taxon>
        <taxon>Betaproteobacteria</taxon>
        <taxon>Burkholderiales</taxon>
        <taxon>Comamonadaceae</taxon>
        <taxon>Hydrogenophaga</taxon>
    </lineage>
</organism>
<dbReference type="EMBL" id="JBHTCA010000004">
    <property type="protein sequence ID" value="MFC7408894.1"/>
    <property type="molecule type" value="Genomic_DNA"/>
</dbReference>
<dbReference type="InterPro" id="IPR052931">
    <property type="entry name" value="Prophage_regulatory_activator"/>
</dbReference>
<reference evidence="2" key="1">
    <citation type="journal article" date="2019" name="Int. J. Syst. Evol. Microbiol.">
        <title>The Global Catalogue of Microorganisms (GCM) 10K type strain sequencing project: providing services to taxonomists for standard genome sequencing and annotation.</title>
        <authorList>
            <consortium name="The Broad Institute Genomics Platform"/>
            <consortium name="The Broad Institute Genome Sequencing Center for Infectious Disease"/>
            <person name="Wu L."/>
            <person name="Ma J."/>
        </authorList>
    </citation>
    <scope>NUCLEOTIDE SEQUENCE [LARGE SCALE GENOMIC DNA]</scope>
    <source>
        <strain evidence="2">CGMCC 1.12371</strain>
    </source>
</reference>
<comment type="caution">
    <text evidence="1">The sequence shown here is derived from an EMBL/GenBank/DDBJ whole genome shotgun (WGS) entry which is preliminary data.</text>
</comment>
<dbReference type="Pfam" id="PF05930">
    <property type="entry name" value="Phage_AlpA"/>
    <property type="match status" value="1"/>
</dbReference>
<protein>
    <submittedName>
        <fullName evidence="1">Helix-turn-helix transcriptional regulator</fullName>
    </submittedName>
</protein>
<sequence length="74" mass="8231">MQLVHAQKPVVPRDRLLRLPEVVALTGTSKTTIYDLMKAGKFPARTKITARMAVWSEAAVLTWIQARITEGAVQ</sequence>
<accession>A0ABW2QHH4</accession>
<dbReference type="PANTHER" id="PTHR36154">
    <property type="entry name" value="DNA-BINDING TRANSCRIPTIONAL ACTIVATOR ALPA"/>
    <property type="match status" value="1"/>
</dbReference>
<dbReference type="Proteomes" id="UP001596501">
    <property type="component" value="Unassembled WGS sequence"/>
</dbReference>
<keyword evidence="2" id="KW-1185">Reference proteome</keyword>
<evidence type="ECO:0000313" key="2">
    <source>
        <dbReference type="Proteomes" id="UP001596501"/>
    </source>
</evidence>
<dbReference type="InterPro" id="IPR009061">
    <property type="entry name" value="DNA-bd_dom_put_sf"/>
</dbReference>
<gene>
    <name evidence="1" type="ORF">ACFQPB_08480</name>
</gene>
<dbReference type="PANTHER" id="PTHR36154:SF1">
    <property type="entry name" value="DNA-BINDING TRANSCRIPTIONAL ACTIVATOR ALPA"/>
    <property type="match status" value="1"/>
</dbReference>
<evidence type="ECO:0000313" key="1">
    <source>
        <dbReference type="EMBL" id="MFC7408894.1"/>
    </source>
</evidence>
<proteinExistence type="predicted"/>
<dbReference type="SUPFAM" id="SSF46955">
    <property type="entry name" value="Putative DNA-binding domain"/>
    <property type="match status" value="1"/>
</dbReference>
<name>A0ABW2QHH4_9BURK</name>
<dbReference type="RefSeq" id="WP_382221841.1">
    <property type="nucleotide sequence ID" value="NZ_JBHTCA010000004.1"/>
</dbReference>
<dbReference type="InterPro" id="IPR010260">
    <property type="entry name" value="AlpA"/>
</dbReference>
<dbReference type="Gene3D" id="1.10.238.160">
    <property type="match status" value="1"/>
</dbReference>